<reference evidence="2" key="1">
    <citation type="submission" date="2020-05" db="UniProtKB">
        <authorList>
            <consortium name="EnsemblMetazoa"/>
        </authorList>
    </citation>
    <scope>IDENTIFICATION</scope>
    <source>
        <strain evidence="2">BB02</strain>
    </source>
</reference>
<sequence>MELPRDNENFTLDSLLHELEFENKTLIKMIEKENQMIEALQAKIHITKSETNQLAQEIPQLEGKIQHLENQHKNIKDNIESQKKTKNLLADHELALTKQIEAMKKSNEDKCTFYKDQISNYTKIRDEFMAKYNSLSLVQQLNAEKLKLSEAQVKAKEIHDKKEEIQRL</sequence>
<evidence type="ECO:0000313" key="2">
    <source>
        <dbReference type="EnsemblMetazoa" id="BGLB038341-PA"/>
    </source>
</evidence>
<organism evidence="2 3">
    <name type="scientific">Biomphalaria glabrata</name>
    <name type="common">Bloodfluke planorb</name>
    <name type="synonym">Freshwater snail</name>
    <dbReference type="NCBI Taxonomy" id="6526"/>
    <lineage>
        <taxon>Eukaryota</taxon>
        <taxon>Metazoa</taxon>
        <taxon>Spiralia</taxon>
        <taxon>Lophotrochozoa</taxon>
        <taxon>Mollusca</taxon>
        <taxon>Gastropoda</taxon>
        <taxon>Heterobranchia</taxon>
        <taxon>Euthyneura</taxon>
        <taxon>Panpulmonata</taxon>
        <taxon>Hygrophila</taxon>
        <taxon>Lymnaeoidea</taxon>
        <taxon>Planorbidae</taxon>
        <taxon>Biomphalaria</taxon>
    </lineage>
</organism>
<feature type="coiled-coil region" evidence="1">
    <location>
        <begin position="23"/>
        <end position="85"/>
    </location>
</feature>
<dbReference type="AlphaFoldDB" id="A0A2C9M496"/>
<dbReference type="InterPro" id="IPR031380">
    <property type="entry name" value="SIX6OS1"/>
</dbReference>
<evidence type="ECO:0000256" key="1">
    <source>
        <dbReference type="SAM" id="Coils"/>
    </source>
</evidence>
<keyword evidence="1" id="KW-0175">Coiled coil</keyword>
<dbReference type="EnsemblMetazoa" id="BGLB038341-RA">
    <property type="protein sequence ID" value="BGLB038341-PA"/>
    <property type="gene ID" value="BGLB038341"/>
</dbReference>
<evidence type="ECO:0000313" key="3">
    <source>
        <dbReference type="Proteomes" id="UP000076420"/>
    </source>
</evidence>
<dbReference type="Proteomes" id="UP000076420">
    <property type="component" value="Unassembled WGS sequence"/>
</dbReference>
<dbReference type="Pfam" id="PF15676">
    <property type="entry name" value="S6OS1"/>
    <property type="match status" value="1"/>
</dbReference>
<proteinExistence type="predicted"/>
<accession>A0A2C9M496</accession>
<name>A0A2C9M496_BIOGL</name>
<dbReference type="VEuPathDB" id="VectorBase:BGLAX_042014"/>
<protein>
    <submittedName>
        <fullName evidence="2">Uncharacterized protein</fullName>
    </submittedName>
</protein>
<dbReference type="VEuPathDB" id="VectorBase:BGLB038341"/>
<gene>
    <name evidence="2" type="primary">106073054</name>
</gene>
<dbReference type="KEGG" id="bgt:106073054"/>